<keyword evidence="1" id="KW-1133">Transmembrane helix</keyword>
<dbReference type="Proteomes" id="UP001187192">
    <property type="component" value="Unassembled WGS sequence"/>
</dbReference>
<evidence type="ECO:0000313" key="3">
    <source>
        <dbReference type="Proteomes" id="UP001187192"/>
    </source>
</evidence>
<keyword evidence="1" id="KW-0812">Transmembrane</keyword>
<dbReference type="AlphaFoldDB" id="A0AA88EMF1"/>
<evidence type="ECO:0000313" key="2">
    <source>
        <dbReference type="EMBL" id="GMN73094.1"/>
    </source>
</evidence>
<evidence type="ECO:0000256" key="1">
    <source>
        <dbReference type="SAM" id="Phobius"/>
    </source>
</evidence>
<keyword evidence="3" id="KW-1185">Reference proteome</keyword>
<name>A0AA88EMF1_FICCA</name>
<organism evidence="2 3">
    <name type="scientific">Ficus carica</name>
    <name type="common">Common fig</name>
    <dbReference type="NCBI Taxonomy" id="3494"/>
    <lineage>
        <taxon>Eukaryota</taxon>
        <taxon>Viridiplantae</taxon>
        <taxon>Streptophyta</taxon>
        <taxon>Embryophyta</taxon>
        <taxon>Tracheophyta</taxon>
        <taxon>Spermatophyta</taxon>
        <taxon>Magnoliopsida</taxon>
        <taxon>eudicotyledons</taxon>
        <taxon>Gunneridae</taxon>
        <taxon>Pentapetalae</taxon>
        <taxon>rosids</taxon>
        <taxon>fabids</taxon>
        <taxon>Rosales</taxon>
        <taxon>Moraceae</taxon>
        <taxon>Ficeae</taxon>
        <taxon>Ficus</taxon>
    </lineage>
</organism>
<sequence>MWEVLCKMNEKGVIEEGLKAVHYQRLIIFIINTTAGYCIYIPAVLLCYSVGSTGTADTCLPFFDLLWGQELNTTNVLVKERNGVVIIKPEKRRGLVSKKSGTNAEGYVNRSLLEDASFKSND</sequence>
<protein>
    <submittedName>
        <fullName evidence="2">Uncharacterized protein</fullName>
    </submittedName>
</protein>
<gene>
    <name evidence="2" type="ORF">TIFTF001_053636</name>
</gene>
<feature type="transmembrane region" description="Helical" evidence="1">
    <location>
        <begin position="26"/>
        <end position="51"/>
    </location>
</feature>
<accession>A0AA88EMF1</accession>
<comment type="caution">
    <text evidence="2">The sequence shown here is derived from an EMBL/GenBank/DDBJ whole genome shotgun (WGS) entry which is preliminary data.</text>
</comment>
<proteinExistence type="predicted"/>
<reference evidence="2" key="1">
    <citation type="submission" date="2023-07" db="EMBL/GenBank/DDBJ databases">
        <title>draft genome sequence of fig (Ficus carica).</title>
        <authorList>
            <person name="Takahashi T."/>
            <person name="Nishimura K."/>
        </authorList>
    </citation>
    <scope>NUCLEOTIDE SEQUENCE</scope>
</reference>
<keyword evidence="1" id="KW-0472">Membrane</keyword>
<dbReference type="EMBL" id="BTGU01013112">
    <property type="protein sequence ID" value="GMN73094.1"/>
    <property type="molecule type" value="Genomic_DNA"/>
</dbReference>